<feature type="domain" description="ABC transporter" evidence="5">
    <location>
        <begin position="2"/>
        <end position="259"/>
    </location>
</feature>
<comment type="caution">
    <text evidence="6">The sequence shown here is derived from an EMBL/GenBank/DDBJ whole genome shotgun (WGS) entry which is preliminary data.</text>
</comment>
<dbReference type="InterPro" id="IPR050763">
    <property type="entry name" value="ABC_transporter_ATP-binding"/>
</dbReference>
<dbReference type="SUPFAM" id="SSF52540">
    <property type="entry name" value="P-loop containing nucleoside triphosphate hydrolases"/>
    <property type="match status" value="1"/>
</dbReference>
<dbReference type="RefSeq" id="WP_058938984.1">
    <property type="nucleotide sequence ID" value="NZ_LLYW01000025.1"/>
</dbReference>
<dbReference type="PROSITE" id="PS50893">
    <property type="entry name" value="ABC_TRANSPORTER_2"/>
    <property type="match status" value="1"/>
</dbReference>
<evidence type="ECO:0000256" key="2">
    <source>
        <dbReference type="ARBA" id="ARBA00022448"/>
    </source>
</evidence>
<accession>A0A100XXE2</accession>
<dbReference type="PANTHER" id="PTHR42711:SF5">
    <property type="entry name" value="ABC TRANSPORTER ATP-BINDING PROTEIN NATA"/>
    <property type="match status" value="1"/>
</dbReference>
<dbReference type="InterPro" id="IPR027417">
    <property type="entry name" value="P-loop_NTPase"/>
</dbReference>
<dbReference type="EMBL" id="LLYW01000025">
    <property type="protein sequence ID" value="KUH33047.1"/>
    <property type="molecule type" value="Genomic_DNA"/>
</dbReference>
<dbReference type="Pfam" id="PF00005">
    <property type="entry name" value="ABC_tran"/>
    <property type="match status" value="1"/>
</dbReference>
<dbReference type="Proteomes" id="UP000053462">
    <property type="component" value="Unassembled WGS sequence"/>
</dbReference>
<comment type="similarity">
    <text evidence="1">Belongs to the ABC transporter superfamily.</text>
</comment>
<sequence>MIEAEHLTKYYPPPFRGFFDLGSLRDFLGKPREEIPALIDLSFRVREGEIFGLLGPNGAGKTTLCKIANGLLEPSSGKLLIDGHDSFEEHGKVAGKMFTVFTGERDMWGIFQWRLSVQRNLQFIARLWKVPEGEIGERIEYALKLLNLWEKRDEWYQKLSAGMKQKVYIASALVVQPRYLILDEPTVFLDVITKSEIHDAIMALVRDFGTTVILTTHDLQEAEKLSDRVLLFNKRPILEGKPEEISRKLGVPVDKKVSAIVRGRVECDGWHMARCLIKGDYTHVTAYLKLNEVDEFVRFLSSRGALQIGVEELSLEDVFLLIFGHFDGVEKF</sequence>
<evidence type="ECO:0000256" key="4">
    <source>
        <dbReference type="ARBA" id="ARBA00022840"/>
    </source>
</evidence>
<proteinExistence type="inferred from homology"/>
<keyword evidence="2" id="KW-0813">Transport</keyword>
<evidence type="ECO:0000256" key="1">
    <source>
        <dbReference type="ARBA" id="ARBA00005417"/>
    </source>
</evidence>
<keyword evidence="7" id="KW-1185">Reference proteome</keyword>
<evidence type="ECO:0000259" key="5">
    <source>
        <dbReference type="PROSITE" id="PS50893"/>
    </source>
</evidence>
<evidence type="ECO:0000256" key="3">
    <source>
        <dbReference type="ARBA" id="ARBA00022741"/>
    </source>
</evidence>
<evidence type="ECO:0000313" key="6">
    <source>
        <dbReference type="EMBL" id="KUH33047.1"/>
    </source>
</evidence>
<dbReference type="InterPro" id="IPR003593">
    <property type="entry name" value="AAA+_ATPase"/>
</dbReference>
<organism evidence="6 7">
    <name type="scientific">Thermococcus celericrescens</name>
    <dbReference type="NCBI Taxonomy" id="227598"/>
    <lineage>
        <taxon>Archaea</taxon>
        <taxon>Methanobacteriati</taxon>
        <taxon>Methanobacteriota</taxon>
        <taxon>Thermococci</taxon>
        <taxon>Thermococcales</taxon>
        <taxon>Thermococcaceae</taxon>
        <taxon>Thermococcus</taxon>
    </lineage>
</organism>
<dbReference type="PANTHER" id="PTHR42711">
    <property type="entry name" value="ABC TRANSPORTER ATP-BINDING PROTEIN"/>
    <property type="match status" value="1"/>
</dbReference>
<gene>
    <name evidence="6" type="ORF">APY94_07190</name>
</gene>
<dbReference type="GO" id="GO:0016887">
    <property type="term" value="F:ATP hydrolysis activity"/>
    <property type="evidence" value="ECO:0007669"/>
    <property type="project" value="InterPro"/>
</dbReference>
<keyword evidence="3" id="KW-0547">Nucleotide-binding</keyword>
<evidence type="ECO:0000313" key="7">
    <source>
        <dbReference type="Proteomes" id="UP000053462"/>
    </source>
</evidence>
<reference evidence="6 7" key="1">
    <citation type="submission" date="2015-10" db="EMBL/GenBank/DDBJ databases">
        <title>Draft genome sequence of Thermococcus celericrescens strain DSM 17994.</title>
        <authorList>
            <person name="Hong S.-J."/>
            <person name="Park C.-E."/>
            <person name="Shin J.-H."/>
        </authorList>
    </citation>
    <scope>NUCLEOTIDE SEQUENCE [LARGE SCALE GENOMIC DNA]</scope>
    <source>
        <strain evidence="6 7">DSM 17994</strain>
    </source>
</reference>
<name>A0A100XXE2_9EURY</name>
<dbReference type="AlphaFoldDB" id="A0A100XXE2"/>
<dbReference type="SMART" id="SM00382">
    <property type="entry name" value="AAA"/>
    <property type="match status" value="1"/>
</dbReference>
<protein>
    <submittedName>
        <fullName evidence="6">ABC transporter</fullName>
    </submittedName>
</protein>
<dbReference type="Gene3D" id="3.40.50.300">
    <property type="entry name" value="P-loop containing nucleotide triphosphate hydrolases"/>
    <property type="match status" value="1"/>
</dbReference>
<dbReference type="InterPro" id="IPR003439">
    <property type="entry name" value="ABC_transporter-like_ATP-bd"/>
</dbReference>
<dbReference type="STRING" id="227598.APY94_07190"/>
<dbReference type="GO" id="GO:0005524">
    <property type="term" value="F:ATP binding"/>
    <property type="evidence" value="ECO:0007669"/>
    <property type="project" value="UniProtKB-KW"/>
</dbReference>
<keyword evidence="4" id="KW-0067">ATP-binding</keyword>
<dbReference type="OrthoDB" id="87732at2157"/>